<dbReference type="AlphaFoldDB" id="A0A328APW7"/>
<keyword evidence="4 5" id="KW-0472">Membrane</keyword>
<keyword evidence="3 5" id="KW-1133">Transmembrane helix</keyword>
<protein>
    <submittedName>
        <fullName evidence="7">MFS transporter</fullName>
    </submittedName>
</protein>
<organism evidence="7 8">
    <name type="scientific">Phenylobacterium deserti</name>
    <dbReference type="NCBI Taxonomy" id="1914756"/>
    <lineage>
        <taxon>Bacteria</taxon>
        <taxon>Pseudomonadati</taxon>
        <taxon>Pseudomonadota</taxon>
        <taxon>Alphaproteobacteria</taxon>
        <taxon>Caulobacterales</taxon>
        <taxon>Caulobacteraceae</taxon>
        <taxon>Phenylobacterium</taxon>
    </lineage>
</organism>
<feature type="domain" description="Major facilitator superfamily (MFS) profile" evidence="6">
    <location>
        <begin position="22"/>
        <end position="461"/>
    </location>
</feature>
<accession>A0A328APW7</accession>
<feature type="transmembrane region" description="Helical" evidence="5">
    <location>
        <begin position="23"/>
        <end position="44"/>
    </location>
</feature>
<name>A0A328APW7_9CAUL</name>
<keyword evidence="2 5" id="KW-0812">Transmembrane</keyword>
<feature type="transmembrane region" description="Helical" evidence="5">
    <location>
        <begin position="207"/>
        <end position="225"/>
    </location>
</feature>
<feature type="transmembrane region" description="Helical" evidence="5">
    <location>
        <begin position="87"/>
        <end position="105"/>
    </location>
</feature>
<evidence type="ECO:0000256" key="1">
    <source>
        <dbReference type="ARBA" id="ARBA00004141"/>
    </source>
</evidence>
<dbReference type="Proteomes" id="UP000249725">
    <property type="component" value="Unassembled WGS sequence"/>
</dbReference>
<dbReference type="GO" id="GO:0022857">
    <property type="term" value="F:transmembrane transporter activity"/>
    <property type="evidence" value="ECO:0007669"/>
    <property type="project" value="InterPro"/>
</dbReference>
<evidence type="ECO:0000313" key="7">
    <source>
        <dbReference type="EMBL" id="RAK56637.1"/>
    </source>
</evidence>
<reference evidence="8" key="1">
    <citation type="submission" date="2018-05" db="EMBL/GenBank/DDBJ databases">
        <authorList>
            <person name="Li X."/>
        </authorList>
    </citation>
    <scope>NUCLEOTIDE SEQUENCE [LARGE SCALE GENOMIC DNA]</scope>
    <source>
        <strain evidence="8">YIM 73061</strain>
    </source>
</reference>
<dbReference type="InterPro" id="IPR036259">
    <property type="entry name" value="MFS_trans_sf"/>
</dbReference>
<comment type="caution">
    <text evidence="7">The sequence shown here is derived from an EMBL/GenBank/DDBJ whole genome shotgun (WGS) entry which is preliminary data.</text>
</comment>
<evidence type="ECO:0000256" key="4">
    <source>
        <dbReference type="ARBA" id="ARBA00023136"/>
    </source>
</evidence>
<sequence>MTNVTAASTGWRDLLAEGRFSRFALICLGVWLNAADALVTATIMPSVGADLGGYAYFSWAVAGFLVGAILAGASAGRLAEIFGLRQASALAGVACMIGCAMSAAAPNVGVFLAGRLVQGTSCGWISGFSMVAIALLFPERHLARVFASVSGVWGVATVLGPLVGGIFAEAGAWRGVFWLFAVQAGLFSLAALWLLRGSGRAAQRSGVPWLQLGVLTVGVAAIALADVIHVFWMALALVAVGVAILGLVLWIDNRARVRLLPRRAGDLRTVVGAGYSAMFWMTAASMGFAIYGPPILQTLRGLSPLWAGYVIGVESIAWTIAAVAVASAGEKWDAIWVRTGGVMLVASLVILTWAMAGGPLWVVLVGGALLGAAFGLSWSFMTRRIMAVLSDEDRAIGTSATIAIRQTGAAAGAAISGAAANIVGFSTGLTTQSAQAAAIWVFASVIPVGLIGAWAAFRLTGKAARP</sequence>
<comment type="subcellular location">
    <subcellularLocation>
        <location evidence="1">Membrane</location>
        <topology evidence="1">Multi-pass membrane protein</topology>
    </subcellularLocation>
</comment>
<dbReference type="SUPFAM" id="SSF103473">
    <property type="entry name" value="MFS general substrate transporter"/>
    <property type="match status" value="1"/>
</dbReference>
<feature type="transmembrane region" description="Helical" evidence="5">
    <location>
        <begin position="145"/>
        <end position="164"/>
    </location>
</feature>
<dbReference type="GO" id="GO:0005886">
    <property type="term" value="C:plasma membrane"/>
    <property type="evidence" value="ECO:0007669"/>
    <property type="project" value="TreeGrafter"/>
</dbReference>
<feature type="transmembrane region" description="Helical" evidence="5">
    <location>
        <begin position="402"/>
        <end position="425"/>
    </location>
</feature>
<evidence type="ECO:0000256" key="2">
    <source>
        <dbReference type="ARBA" id="ARBA00022692"/>
    </source>
</evidence>
<feature type="transmembrane region" description="Helical" evidence="5">
    <location>
        <begin position="437"/>
        <end position="457"/>
    </location>
</feature>
<dbReference type="PANTHER" id="PTHR23501:SF154">
    <property type="entry name" value="MULTIDRUG-EFFLUX TRANSPORTER RV1634-RELATED"/>
    <property type="match status" value="1"/>
</dbReference>
<dbReference type="OrthoDB" id="9812221at2"/>
<feature type="transmembrane region" description="Helical" evidence="5">
    <location>
        <begin position="335"/>
        <end position="354"/>
    </location>
</feature>
<keyword evidence="8" id="KW-1185">Reference proteome</keyword>
<feature type="transmembrane region" description="Helical" evidence="5">
    <location>
        <begin position="272"/>
        <end position="291"/>
    </location>
</feature>
<proteinExistence type="predicted"/>
<dbReference type="RefSeq" id="WP_111512988.1">
    <property type="nucleotide sequence ID" value="NZ_QFYR01000001.1"/>
</dbReference>
<feature type="transmembrane region" description="Helical" evidence="5">
    <location>
        <begin position="56"/>
        <end position="75"/>
    </location>
</feature>
<feature type="transmembrane region" description="Helical" evidence="5">
    <location>
        <begin position="117"/>
        <end position="138"/>
    </location>
</feature>
<dbReference type="PROSITE" id="PS50850">
    <property type="entry name" value="MFS"/>
    <property type="match status" value="1"/>
</dbReference>
<dbReference type="EMBL" id="QFYR01000001">
    <property type="protein sequence ID" value="RAK56637.1"/>
    <property type="molecule type" value="Genomic_DNA"/>
</dbReference>
<evidence type="ECO:0000259" key="6">
    <source>
        <dbReference type="PROSITE" id="PS50850"/>
    </source>
</evidence>
<dbReference type="Gene3D" id="1.20.1250.20">
    <property type="entry name" value="MFS general substrate transporter like domains"/>
    <property type="match status" value="2"/>
</dbReference>
<evidence type="ECO:0000256" key="5">
    <source>
        <dbReference type="SAM" id="Phobius"/>
    </source>
</evidence>
<evidence type="ECO:0000313" key="8">
    <source>
        <dbReference type="Proteomes" id="UP000249725"/>
    </source>
</evidence>
<feature type="transmembrane region" description="Helical" evidence="5">
    <location>
        <begin position="176"/>
        <end position="195"/>
    </location>
</feature>
<feature type="transmembrane region" description="Helical" evidence="5">
    <location>
        <begin position="306"/>
        <end position="328"/>
    </location>
</feature>
<dbReference type="InterPro" id="IPR011701">
    <property type="entry name" value="MFS"/>
</dbReference>
<feature type="transmembrane region" description="Helical" evidence="5">
    <location>
        <begin position="360"/>
        <end position="381"/>
    </location>
</feature>
<evidence type="ECO:0000256" key="3">
    <source>
        <dbReference type="ARBA" id="ARBA00022989"/>
    </source>
</evidence>
<gene>
    <name evidence="7" type="ORF">DJ018_01260</name>
</gene>
<feature type="transmembrane region" description="Helical" evidence="5">
    <location>
        <begin position="231"/>
        <end position="251"/>
    </location>
</feature>
<dbReference type="Pfam" id="PF07690">
    <property type="entry name" value="MFS_1"/>
    <property type="match status" value="1"/>
</dbReference>
<dbReference type="PANTHER" id="PTHR23501">
    <property type="entry name" value="MAJOR FACILITATOR SUPERFAMILY"/>
    <property type="match status" value="1"/>
</dbReference>
<dbReference type="InterPro" id="IPR020846">
    <property type="entry name" value="MFS_dom"/>
</dbReference>